<feature type="binding site" evidence="7">
    <location>
        <position position="108"/>
    </location>
    <ligand>
        <name>L-histidine</name>
        <dbReference type="ChEBI" id="CHEBI:57595"/>
    </ligand>
</feature>
<dbReference type="InterPro" id="IPR004154">
    <property type="entry name" value="Anticodon-bd"/>
</dbReference>
<evidence type="ECO:0000256" key="2">
    <source>
        <dbReference type="ARBA" id="ARBA00008226"/>
    </source>
</evidence>
<keyword evidence="3 6" id="KW-0963">Cytoplasm</keyword>
<dbReference type="GO" id="GO:0004821">
    <property type="term" value="F:histidine-tRNA ligase activity"/>
    <property type="evidence" value="ECO:0007669"/>
    <property type="project" value="UniProtKB-UniRule"/>
</dbReference>
<proteinExistence type="inferred from homology"/>
<dbReference type="SUPFAM" id="SSF55681">
    <property type="entry name" value="Class II aaRS and biotin synthetases"/>
    <property type="match status" value="1"/>
</dbReference>
<dbReference type="PANTHER" id="PTHR43707">
    <property type="entry name" value="HISTIDYL-TRNA SYNTHETASE"/>
    <property type="match status" value="1"/>
</dbReference>
<dbReference type="HAMAP" id="MF_00127">
    <property type="entry name" value="His_tRNA_synth"/>
    <property type="match status" value="1"/>
</dbReference>
<comment type="similarity">
    <text evidence="2 6">Belongs to the class-II aminoacyl-tRNA synthetase family.</text>
</comment>
<feature type="binding site" evidence="7">
    <location>
        <position position="126"/>
    </location>
    <ligand>
        <name>L-histidine</name>
        <dbReference type="ChEBI" id="CHEBI:57595"/>
    </ligand>
</feature>
<dbReference type="RefSeq" id="WP_338101973.1">
    <property type="nucleotide sequence ID" value="NZ_CP131060.1"/>
</dbReference>
<feature type="binding site" evidence="7">
    <location>
        <begin position="273"/>
        <end position="274"/>
    </location>
    <ligand>
        <name>L-histidine</name>
        <dbReference type="ChEBI" id="CHEBI:57595"/>
    </ligand>
</feature>
<dbReference type="PIRSF" id="PIRSF001549">
    <property type="entry name" value="His-tRNA_synth"/>
    <property type="match status" value="1"/>
</dbReference>
<keyword evidence="4 6" id="KW-0547">Nucleotide-binding</keyword>
<dbReference type="Pfam" id="PF03129">
    <property type="entry name" value="HGTP_anticodon"/>
    <property type="match status" value="1"/>
</dbReference>
<evidence type="ECO:0000256" key="3">
    <source>
        <dbReference type="ARBA" id="ARBA00022490"/>
    </source>
</evidence>
<evidence type="ECO:0000313" key="9">
    <source>
        <dbReference type="EMBL" id="WNY25610.1"/>
    </source>
</evidence>
<dbReference type="GO" id="GO:0006427">
    <property type="term" value="P:histidyl-tRNA aminoacylation"/>
    <property type="evidence" value="ECO:0007669"/>
    <property type="project" value="UniProtKB-UniRule"/>
</dbReference>
<keyword evidence="6 9" id="KW-0436">Ligase</keyword>
<dbReference type="InterPro" id="IPR006195">
    <property type="entry name" value="aa-tRNA-synth_II"/>
</dbReference>
<dbReference type="EC" id="6.1.1.21" evidence="6"/>
<evidence type="ECO:0000256" key="6">
    <source>
        <dbReference type="HAMAP-Rule" id="MF_00127"/>
    </source>
</evidence>
<dbReference type="CDD" id="cd00773">
    <property type="entry name" value="HisRS-like_core"/>
    <property type="match status" value="1"/>
</dbReference>
<dbReference type="SUPFAM" id="SSF52954">
    <property type="entry name" value="Class II aaRS ABD-related"/>
    <property type="match status" value="1"/>
</dbReference>
<keyword evidence="6" id="KW-0030">Aminoacyl-tRNA synthetase</keyword>
<evidence type="ECO:0000256" key="1">
    <source>
        <dbReference type="ARBA" id="ARBA00004496"/>
    </source>
</evidence>
<dbReference type="InterPro" id="IPR036621">
    <property type="entry name" value="Anticodon-bd_dom_sf"/>
</dbReference>
<dbReference type="InterPro" id="IPR004517">
    <property type="entry name" value="HisZ"/>
</dbReference>
<evidence type="ECO:0000256" key="4">
    <source>
        <dbReference type="ARBA" id="ARBA00022741"/>
    </source>
</evidence>
<sequence length="421" mass="46959">MEISKPRGTRDFLPEEVAGRRSVESKLRDVVKRWGYGEIITPTFEELELFTLKSGEGIIGELYNFKDKGDREMTLRPELTAPVMRAYVNEMQSFPKPVKLFYFENCFRYERPQKGRFREFWQFGTELIGSAKPEADAEVIALAMNLLNAVGVKGDLNIGNLSVLRHLLSQVTTDLESQGKVMRIIDKMTKDPEEEKNLTALLAEMKAAPQLIEKIKAVILLTGKDGLAAVKKAREIAGPLPELDAFEKTLTLLSAYGINDYTVNFGVARGLDYYTGIVFEIYADGLGAQKQVCGGGSYKLISLFGGGDVVSTGFGIGFDRIMEICDKQVPKIPSIVLVSKPETQAESIKLANDLRKFVSVQTDIMGRNFKAQMEFANTIKADYVLIVGEKELESGLFSLKNMETGEQVSLNRDDLLNKFKN</sequence>
<comment type="subcellular location">
    <subcellularLocation>
        <location evidence="1 6">Cytoplasm</location>
    </subcellularLocation>
</comment>
<name>A0AA96ZUD2_9EURY</name>
<protein>
    <recommendedName>
        <fullName evidence="6">Histidine--tRNA ligase</fullName>
        <ecNumber evidence="6">6.1.1.21</ecNumber>
    </recommendedName>
    <alternativeName>
        <fullName evidence="6">Histidyl-tRNA synthetase</fullName>
        <shortName evidence="6">HisRS</shortName>
    </alternativeName>
</protein>
<accession>A0AA96ZUD2</accession>
<evidence type="ECO:0000313" key="10">
    <source>
        <dbReference type="Proteomes" id="UP001303587"/>
    </source>
</evidence>
<feature type="binding site" evidence="7">
    <location>
        <begin position="78"/>
        <end position="80"/>
    </location>
    <ligand>
        <name>L-histidine</name>
        <dbReference type="ChEBI" id="CHEBI:57595"/>
    </ligand>
</feature>
<feature type="domain" description="Aminoacyl-transfer RNA synthetases class-II family profile" evidence="8">
    <location>
        <begin position="1"/>
        <end position="322"/>
    </location>
</feature>
<dbReference type="PANTHER" id="PTHR43707:SF1">
    <property type="entry name" value="HISTIDINE--TRNA LIGASE, MITOCHONDRIAL-RELATED"/>
    <property type="match status" value="1"/>
</dbReference>
<dbReference type="Pfam" id="PF13393">
    <property type="entry name" value="tRNA-synt_His"/>
    <property type="match status" value="1"/>
</dbReference>
<dbReference type="EMBL" id="CP131060">
    <property type="protein sequence ID" value="WNY25610.1"/>
    <property type="molecule type" value="Genomic_DNA"/>
</dbReference>
<evidence type="ECO:0000259" key="8">
    <source>
        <dbReference type="PROSITE" id="PS50862"/>
    </source>
</evidence>
<dbReference type="InterPro" id="IPR015807">
    <property type="entry name" value="His-tRNA-ligase"/>
</dbReference>
<dbReference type="HAMAP" id="MF_00125">
    <property type="entry name" value="HisZ"/>
    <property type="match status" value="1"/>
</dbReference>
<comment type="catalytic activity">
    <reaction evidence="5 6">
        <text>tRNA(His) + L-histidine + ATP = L-histidyl-tRNA(His) + AMP + diphosphate + H(+)</text>
        <dbReference type="Rhea" id="RHEA:17313"/>
        <dbReference type="Rhea" id="RHEA-COMP:9665"/>
        <dbReference type="Rhea" id="RHEA-COMP:9689"/>
        <dbReference type="ChEBI" id="CHEBI:15378"/>
        <dbReference type="ChEBI" id="CHEBI:30616"/>
        <dbReference type="ChEBI" id="CHEBI:33019"/>
        <dbReference type="ChEBI" id="CHEBI:57595"/>
        <dbReference type="ChEBI" id="CHEBI:78442"/>
        <dbReference type="ChEBI" id="CHEBI:78527"/>
        <dbReference type="ChEBI" id="CHEBI:456215"/>
        <dbReference type="EC" id="6.1.1.21"/>
    </reaction>
</comment>
<dbReference type="GO" id="GO:0005737">
    <property type="term" value="C:cytoplasm"/>
    <property type="evidence" value="ECO:0007669"/>
    <property type="project" value="UniProtKB-SubCell"/>
</dbReference>
<reference evidence="9 10" key="1">
    <citation type="submission" date="2023-07" db="EMBL/GenBank/DDBJ databases">
        <title>Closed genoem sequence of Methanosarcinaceae archaeon Ac7.</title>
        <authorList>
            <person name="Poehlein A."/>
            <person name="Protasov E."/>
            <person name="Platt K."/>
            <person name="Reeh H."/>
            <person name="Daniel R."/>
            <person name="Brune A."/>
        </authorList>
    </citation>
    <scope>NUCLEOTIDE SEQUENCE [LARGE SCALE GENOMIC DNA]</scope>
    <source>
        <strain evidence="9 10">Ac7</strain>
    </source>
</reference>
<feature type="binding site" evidence="7">
    <location>
        <position position="122"/>
    </location>
    <ligand>
        <name>L-histidine</name>
        <dbReference type="ChEBI" id="CHEBI:57595"/>
    </ligand>
</feature>
<evidence type="ECO:0000256" key="5">
    <source>
        <dbReference type="ARBA" id="ARBA00047639"/>
    </source>
</evidence>
<dbReference type="GO" id="GO:0000105">
    <property type="term" value="P:L-histidine biosynthetic process"/>
    <property type="evidence" value="ECO:0007669"/>
    <property type="project" value="InterPro"/>
</dbReference>
<dbReference type="GeneID" id="89230268"/>
<keyword evidence="6" id="KW-0067">ATP-binding</keyword>
<dbReference type="Proteomes" id="UP001303587">
    <property type="component" value="Chromosome"/>
</dbReference>
<dbReference type="Gene3D" id="3.40.50.800">
    <property type="entry name" value="Anticodon-binding domain"/>
    <property type="match status" value="1"/>
</dbReference>
<keyword evidence="10" id="KW-1185">Reference proteome</keyword>
<dbReference type="PROSITE" id="PS50862">
    <property type="entry name" value="AA_TRNA_LIGASE_II"/>
    <property type="match status" value="1"/>
</dbReference>
<dbReference type="InterPro" id="IPR041715">
    <property type="entry name" value="HisRS-like_core"/>
</dbReference>
<evidence type="ECO:0000256" key="7">
    <source>
        <dbReference type="PIRSR" id="PIRSR001549-1"/>
    </source>
</evidence>
<dbReference type="GO" id="GO:0005524">
    <property type="term" value="F:ATP binding"/>
    <property type="evidence" value="ECO:0007669"/>
    <property type="project" value="UniProtKB-UniRule"/>
</dbReference>
<dbReference type="NCBIfam" id="TIGR00442">
    <property type="entry name" value="hisS"/>
    <property type="match status" value="1"/>
</dbReference>
<dbReference type="AlphaFoldDB" id="A0AA96ZUD2"/>
<organism evidence="9 10">
    <name type="scientific">Methanolapillus millepedarum</name>
    <dbReference type="NCBI Taxonomy" id="3028296"/>
    <lineage>
        <taxon>Archaea</taxon>
        <taxon>Methanobacteriati</taxon>
        <taxon>Methanobacteriota</taxon>
        <taxon>Stenosarchaea group</taxon>
        <taxon>Methanomicrobia</taxon>
        <taxon>Methanosarcinales</taxon>
        <taxon>Methanosarcinaceae</taxon>
        <taxon>Methanolapillus</taxon>
    </lineage>
</organism>
<keyword evidence="6" id="KW-0648">Protein biosynthesis</keyword>
<feature type="binding site" evidence="7">
    <location>
        <position position="269"/>
    </location>
    <ligand>
        <name>L-histidine</name>
        <dbReference type="ChEBI" id="CHEBI:57595"/>
    </ligand>
</feature>
<dbReference type="InterPro" id="IPR045864">
    <property type="entry name" value="aa-tRNA-synth_II/BPL/LPL"/>
</dbReference>
<dbReference type="Gene3D" id="3.30.930.10">
    <property type="entry name" value="Bira Bifunctional Protein, Domain 2"/>
    <property type="match status" value="1"/>
</dbReference>
<gene>
    <name evidence="6 9" type="primary">hisS</name>
    <name evidence="9" type="ORF">MsAc7_11620</name>
</gene>
<dbReference type="InterPro" id="IPR004516">
    <property type="entry name" value="HisRS/HisZ"/>
</dbReference>